<keyword evidence="3" id="KW-1185">Reference proteome</keyword>
<dbReference type="InterPro" id="IPR051908">
    <property type="entry name" value="Ribosomal_N-acetyltransferase"/>
</dbReference>
<dbReference type="AlphaFoldDB" id="A0A367F0L2"/>
<sequence>MKLSGFEQHLTITTKRLVLRPFGPHDADRVRVIVESGARFLPPGVPAHVSGVSQWLSYGVHELWRSGQGVHLAMLADGVIVGAISLFKAVWAAGTAEVGYGVHPMHRGRGYATEALAGLTEWALTEGGLRRVELRANLDNTSSLRVAEKAGFTREGLLRGGGHEDDGPHDLVVFGMISRDLAMGPPTVNGRGFGTGVRLESERLLLRPFTGTDARDVHAAVDGDPEINRWMPWAEGYDLQRAYDWCTRYAHADSVNGVHFAIEPRTGGRLAGSAGVQRADWERGDAEIGYWISPWARRQGVALEATRALTTFLMMRGFHRVTLLIAVGNHASQGVARKAGFTEEGILRRALHVSGGLSDAVLFSLLKGEPF</sequence>
<dbReference type="PROSITE" id="PS51186">
    <property type="entry name" value="GNAT"/>
    <property type="match status" value="2"/>
</dbReference>
<evidence type="ECO:0000259" key="1">
    <source>
        <dbReference type="PROSITE" id="PS51186"/>
    </source>
</evidence>
<dbReference type="OrthoDB" id="5293267at2"/>
<reference evidence="2 3" key="1">
    <citation type="submission" date="2018-06" db="EMBL/GenBank/DDBJ databases">
        <title>Sphaerisporangium craniellae sp. nov., isolated from a marine sponge in the South China Sea.</title>
        <authorList>
            <person name="Li L."/>
        </authorList>
    </citation>
    <scope>NUCLEOTIDE SEQUENCE [LARGE SCALE GENOMIC DNA]</scope>
    <source>
        <strain evidence="2 3">CCTCC AA 208026</strain>
    </source>
</reference>
<evidence type="ECO:0000313" key="3">
    <source>
        <dbReference type="Proteomes" id="UP000253094"/>
    </source>
</evidence>
<dbReference type="InterPro" id="IPR016181">
    <property type="entry name" value="Acyl_CoA_acyltransferase"/>
</dbReference>
<dbReference type="PANTHER" id="PTHR43441">
    <property type="entry name" value="RIBOSOMAL-PROTEIN-SERINE ACETYLTRANSFERASE"/>
    <property type="match status" value="1"/>
</dbReference>
<dbReference type="EMBL" id="QOIL01000026">
    <property type="protein sequence ID" value="RCG23422.1"/>
    <property type="molecule type" value="Genomic_DNA"/>
</dbReference>
<dbReference type="GO" id="GO:0008999">
    <property type="term" value="F:protein-N-terminal-alanine acetyltransferase activity"/>
    <property type="evidence" value="ECO:0007669"/>
    <property type="project" value="TreeGrafter"/>
</dbReference>
<dbReference type="PANTHER" id="PTHR43441:SF10">
    <property type="entry name" value="ACETYLTRANSFERASE"/>
    <property type="match status" value="1"/>
</dbReference>
<dbReference type="Proteomes" id="UP000253094">
    <property type="component" value="Unassembled WGS sequence"/>
</dbReference>
<feature type="domain" description="N-acetyltransferase" evidence="1">
    <location>
        <begin position="204"/>
        <end position="368"/>
    </location>
</feature>
<dbReference type="CDD" id="cd04301">
    <property type="entry name" value="NAT_SF"/>
    <property type="match status" value="2"/>
</dbReference>
<accession>A0A367F0L2</accession>
<comment type="caution">
    <text evidence="2">The sequence shown here is derived from an EMBL/GenBank/DDBJ whole genome shotgun (WGS) entry which is preliminary data.</text>
</comment>
<dbReference type="SUPFAM" id="SSF55729">
    <property type="entry name" value="Acyl-CoA N-acyltransferases (Nat)"/>
    <property type="match status" value="2"/>
</dbReference>
<dbReference type="Gene3D" id="3.40.630.30">
    <property type="match status" value="2"/>
</dbReference>
<protein>
    <submittedName>
        <fullName evidence="2">N-acetyltransferase</fullName>
    </submittedName>
</protein>
<dbReference type="InterPro" id="IPR000182">
    <property type="entry name" value="GNAT_dom"/>
</dbReference>
<organism evidence="2 3">
    <name type="scientific">Sphaerisporangium album</name>
    <dbReference type="NCBI Taxonomy" id="509200"/>
    <lineage>
        <taxon>Bacteria</taxon>
        <taxon>Bacillati</taxon>
        <taxon>Actinomycetota</taxon>
        <taxon>Actinomycetes</taxon>
        <taxon>Streptosporangiales</taxon>
        <taxon>Streptosporangiaceae</taxon>
        <taxon>Sphaerisporangium</taxon>
    </lineage>
</organism>
<name>A0A367F0L2_9ACTN</name>
<feature type="domain" description="N-acetyltransferase" evidence="1">
    <location>
        <begin position="17"/>
        <end position="188"/>
    </location>
</feature>
<evidence type="ECO:0000313" key="2">
    <source>
        <dbReference type="EMBL" id="RCG23422.1"/>
    </source>
</evidence>
<dbReference type="GO" id="GO:1990189">
    <property type="term" value="F:protein N-terminal-serine acetyltransferase activity"/>
    <property type="evidence" value="ECO:0007669"/>
    <property type="project" value="TreeGrafter"/>
</dbReference>
<keyword evidence="2" id="KW-0808">Transferase</keyword>
<gene>
    <name evidence="2" type="ORF">DQ384_34260</name>
</gene>
<proteinExistence type="predicted"/>
<dbReference type="GO" id="GO:0005737">
    <property type="term" value="C:cytoplasm"/>
    <property type="evidence" value="ECO:0007669"/>
    <property type="project" value="TreeGrafter"/>
</dbReference>
<dbReference type="Pfam" id="PF13302">
    <property type="entry name" value="Acetyltransf_3"/>
    <property type="match status" value="2"/>
</dbReference>